<dbReference type="GO" id="GO:0022857">
    <property type="term" value="F:transmembrane transporter activity"/>
    <property type="evidence" value="ECO:0007669"/>
    <property type="project" value="InterPro"/>
</dbReference>
<feature type="transmembrane region" description="Helical" evidence="6">
    <location>
        <begin position="250"/>
        <end position="273"/>
    </location>
</feature>
<dbReference type="InterPro" id="IPR024671">
    <property type="entry name" value="Atg22-like"/>
</dbReference>
<comment type="caution">
    <text evidence="8">The sequence shown here is derived from an EMBL/GenBank/DDBJ whole genome shotgun (WGS) entry which is preliminary data.</text>
</comment>
<evidence type="ECO:0000256" key="5">
    <source>
        <dbReference type="ARBA" id="ARBA00023136"/>
    </source>
</evidence>
<feature type="transmembrane region" description="Helical" evidence="6">
    <location>
        <begin position="308"/>
        <end position="327"/>
    </location>
</feature>
<keyword evidence="5 6" id="KW-0472">Membrane</keyword>
<sequence length="447" mass="47740">MQAGFKARLGWAMYDWAAQPFFTIIFTFIFGPYFVNVVVGDAAAGQALWGDTQTIAGLVMAFMAPVLGSLADATGPRKPWVVGFSVVCIAACFGLWFATPGADDSRIALIVALVVIGVIGAEFSIVFNNAMLPSLAKGDQVGKLSGFGWAMGYGGALIALPIMLWVTGQLPGMAGPSFPEGSYIGERLAGPFSGVWFIVFLIPFLIWTPDQPRLVSDRLAAIRAGLRELRQTIRTLPKRRNMFRFLIARMIYYDGLNAIFAFGGIYVAAQLGWTTLELGLFGILTLIFGVPGSLLGGWLDDRIGSKRTLFLSIGGLVLTTLGIISIGDDRVLFFVPMAFPVAGDGLFAAPAEWVMLGLTALLGLVAGPSQAASRSMVTRLAPPGQLGQFFGLFSLSGKVTAFLAPFAIARVTDASDSNRIGVSVILVFLIVGLFLLAGVREERDQPF</sequence>
<keyword evidence="2" id="KW-0813">Transport</keyword>
<evidence type="ECO:0000256" key="2">
    <source>
        <dbReference type="ARBA" id="ARBA00022448"/>
    </source>
</evidence>
<evidence type="ECO:0000313" key="8">
    <source>
        <dbReference type="EMBL" id="PJK30292.1"/>
    </source>
</evidence>
<dbReference type="InterPro" id="IPR036259">
    <property type="entry name" value="MFS_trans_sf"/>
</dbReference>
<protein>
    <submittedName>
        <fullName evidence="8">MFS transporter</fullName>
    </submittedName>
</protein>
<evidence type="ECO:0000256" key="4">
    <source>
        <dbReference type="ARBA" id="ARBA00022989"/>
    </source>
</evidence>
<feature type="transmembrane region" description="Helical" evidence="6">
    <location>
        <begin position="12"/>
        <end position="35"/>
    </location>
</feature>
<dbReference type="SUPFAM" id="SSF103473">
    <property type="entry name" value="MFS general substrate transporter"/>
    <property type="match status" value="1"/>
</dbReference>
<keyword evidence="3 6" id="KW-0812">Transmembrane</keyword>
<feature type="transmembrane region" description="Helical" evidence="6">
    <location>
        <begin position="188"/>
        <end position="208"/>
    </location>
</feature>
<dbReference type="Pfam" id="PF11700">
    <property type="entry name" value="ATG22"/>
    <property type="match status" value="1"/>
</dbReference>
<dbReference type="EMBL" id="PHIG01000029">
    <property type="protein sequence ID" value="PJK30292.1"/>
    <property type="molecule type" value="Genomic_DNA"/>
</dbReference>
<keyword evidence="9" id="KW-1185">Reference proteome</keyword>
<evidence type="ECO:0000313" key="9">
    <source>
        <dbReference type="Proteomes" id="UP000229498"/>
    </source>
</evidence>
<comment type="subcellular location">
    <subcellularLocation>
        <location evidence="1">Endomembrane system</location>
        <topology evidence="1">Multi-pass membrane protein</topology>
    </subcellularLocation>
</comment>
<feature type="transmembrane region" description="Helical" evidence="6">
    <location>
        <begin position="389"/>
        <end position="408"/>
    </location>
</feature>
<dbReference type="InterPro" id="IPR020846">
    <property type="entry name" value="MFS_dom"/>
</dbReference>
<keyword evidence="4 6" id="KW-1133">Transmembrane helix</keyword>
<dbReference type="OrthoDB" id="9768783at2"/>
<dbReference type="PANTHER" id="PTHR23519">
    <property type="entry name" value="AUTOPHAGY-RELATED PROTEIN 22"/>
    <property type="match status" value="1"/>
</dbReference>
<evidence type="ECO:0000256" key="6">
    <source>
        <dbReference type="SAM" id="Phobius"/>
    </source>
</evidence>
<accession>A0A2M9G3J6</accession>
<feature type="transmembrane region" description="Helical" evidence="6">
    <location>
        <begin position="347"/>
        <end position="368"/>
    </location>
</feature>
<evidence type="ECO:0000256" key="1">
    <source>
        <dbReference type="ARBA" id="ARBA00004127"/>
    </source>
</evidence>
<feature type="domain" description="Major facilitator superfamily (MFS) profile" evidence="7">
    <location>
        <begin position="1"/>
        <end position="444"/>
    </location>
</feature>
<dbReference type="AlphaFoldDB" id="A0A2M9G3J6"/>
<feature type="transmembrane region" description="Helical" evidence="6">
    <location>
        <begin position="279"/>
        <end position="299"/>
    </location>
</feature>
<feature type="transmembrane region" description="Helical" evidence="6">
    <location>
        <begin position="80"/>
        <end position="99"/>
    </location>
</feature>
<dbReference type="Proteomes" id="UP000229498">
    <property type="component" value="Unassembled WGS sequence"/>
</dbReference>
<dbReference type="PANTHER" id="PTHR23519:SF1">
    <property type="entry name" value="AUTOPHAGY-RELATED PROTEIN 22"/>
    <property type="match status" value="1"/>
</dbReference>
<feature type="transmembrane region" description="Helical" evidence="6">
    <location>
        <begin position="147"/>
        <end position="168"/>
    </location>
</feature>
<feature type="transmembrane region" description="Helical" evidence="6">
    <location>
        <begin position="420"/>
        <end position="439"/>
    </location>
</feature>
<organism evidence="8 9">
    <name type="scientific">Minwuia thermotolerans</name>
    <dbReference type="NCBI Taxonomy" id="2056226"/>
    <lineage>
        <taxon>Bacteria</taxon>
        <taxon>Pseudomonadati</taxon>
        <taxon>Pseudomonadota</taxon>
        <taxon>Alphaproteobacteria</taxon>
        <taxon>Minwuiales</taxon>
        <taxon>Minwuiaceae</taxon>
        <taxon>Minwuia</taxon>
    </lineage>
</organism>
<dbReference type="InterPro" id="IPR050495">
    <property type="entry name" value="ATG22/LtaA_families"/>
</dbReference>
<proteinExistence type="predicted"/>
<dbReference type="PROSITE" id="PS50850">
    <property type="entry name" value="MFS"/>
    <property type="match status" value="1"/>
</dbReference>
<dbReference type="Gene3D" id="1.20.1250.20">
    <property type="entry name" value="MFS general substrate transporter like domains"/>
    <property type="match status" value="1"/>
</dbReference>
<name>A0A2M9G3J6_9PROT</name>
<dbReference type="GO" id="GO:0012505">
    <property type="term" value="C:endomembrane system"/>
    <property type="evidence" value="ECO:0007669"/>
    <property type="project" value="UniProtKB-SubCell"/>
</dbReference>
<evidence type="ECO:0000259" key="7">
    <source>
        <dbReference type="PROSITE" id="PS50850"/>
    </source>
</evidence>
<feature type="transmembrane region" description="Helical" evidence="6">
    <location>
        <begin position="55"/>
        <end position="73"/>
    </location>
</feature>
<reference evidence="8 9" key="1">
    <citation type="submission" date="2017-11" db="EMBL/GenBank/DDBJ databases">
        <title>Draft genome sequence of Rhizobiales bacterium SY3-13.</title>
        <authorList>
            <person name="Sun C."/>
        </authorList>
    </citation>
    <scope>NUCLEOTIDE SEQUENCE [LARGE SCALE GENOMIC DNA]</scope>
    <source>
        <strain evidence="8 9">SY3-13</strain>
    </source>
</reference>
<dbReference type="RefSeq" id="WP_109795489.1">
    <property type="nucleotide sequence ID" value="NZ_PHIG01000029.1"/>
</dbReference>
<evidence type="ECO:0000256" key="3">
    <source>
        <dbReference type="ARBA" id="ARBA00022692"/>
    </source>
</evidence>
<gene>
    <name evidence="8" type="ORF">CVT23_07875</name>
</gene>
<feature type="transmembrane region" description="Helical" evidence="6">
    <location>
        <begin position="105"/>
        <end position="127"/>
    </location>
</feature>